<organism evidence="1">
    <name type="scientific">freshwater metagenome</name>
    <dbReference type="NCBI Taxonomy" id="449393"/>
    <lineage>
        <taxon>unclassified sequences</taxon>
        <taxon>metagenomes</taxon>
        <taxon>ecological metagenomes</taxon>
    </lineage>
</organism>
<reference evidence="1" key="1">
    <citation type="submission" date="2020-05" db="EMBL/GenBank/DDBJ databases">
        <authorList>
            <person name="Chiriac C."/>
            <person name="Salcher M."/>
            <person name="Ghai R."/>
            <person name="Kavagutti S V."/>
        </authorList>
    </citation>
    <scope>NUCLEOTIDE SEQUENCE</scope>
</reference>
<name>A0A6J6EH80_9ZZZZ</name>
<sequence>MATSADAFGRVDDDGTVSVREGDVWRAVGSFPDGTPEEALAYFTRKFDDLEAIVSLAEQRIKAGAAARDITKQLNRLDTDLLEPSAVGDIAALRGRVHALREKLPTLEAKQDEASQAAVAEALAHREKIVADMEAIAGQDPSKIRWKQATITMTELFEAWQTHQQSGPRVPKKTADELWGRFRSARNTLEKARRAYFQDLDKVSKEAKAIKKDLITAAEALLEKGSAAIPAYRSLLDRWKEAPRASKSVEDGLWAQFKKAGDALYGAKAAEDKRDDETNSVNAESKRALLAEFADILTLTERDQASQRLRSFQTRFAALGPVPKKLVRAIDDQVKKLETHVRSLEQEFWTKNDPEKKARSESMTGQLTAAIAELESKLRDASDSNTSDLEAELAAKKAWLEVLN</sequence>
<protein>
    <submittedName>
        <fullName evidence="1">Unannotated protein</fullName>
    </submittedName>
</protein>
<dbReference type="InterPro" id="IPR007139">
    <property type="entry name" value="DUF349"/>
</dbReference>
<evidence type="ECO:0000313" key="1">
    <source>
        <dbReference type="EMBL" id="CAB4574789.1"/>
    </source>
</evidence>
<proteinExistence type="predicted"/>
<dbReference type="Pfam" id="PF03993">
    <property type="entry name" value="DUF349"/>
    <property type="match status" value="3"/>
</dbReference>
<accession>A0A6J6EH80</accession>
<dbReference type="EMBL" id="CAEZTM010000044">
    <property type="protein sequence ID" value="CAB4574789.1"/>
    <property type="molecule type" value="Genomic_DNA"/>
</dbReference>
<gene>
    <name evidence="1" type="ORF">UFOPK1684_00974</name>
</gene>
<dbReference type="AlphaFoldDB" id="A0A6J6EH80"/>